<keyword evidence="4 6" id="KW-1133">Transmembrane helix</keyword>
<feature type="transmembrane region" description="Helical" evidence="6">
    <location>
        <begin position="238"/>
        <end position="260"/>
    </location>
</feature>
<comment type="subcellular location">
    <subcellularLocation>
        <location evidence="1">Membrane</location>
        <topology evidence="1">Multi-pass membrane protein</topology>
    </subcellularLocation>
</comment>
<feature type="transmembrane region" description="Helical" evidence="6">
    <location>
        <begin position="387"/>
        <end position="409"/>
    </location>
</feature>
<feature type="transmembrane region" description="Helical" evidence="6">
    <location>
        <begin position="326"/>
        <end position="345"/>
    </location>
</feature>
<dbReference type="Proteomes" id="UP000682403">
    <property type="component" value="Unassembled WGS sequence"/>
</dbReference>
<feature type="transmembrane region" description="Helical" evidence="6">
    <location>
        <begin position="280"/>
        <end position="306"/>
    </location>
</feature>
<name>A0ABS5LJ97_9BACI</name>
<dbReference type="Pfam" id="PF01566">
    <property type="entry name" value="Nramp"/>
    <property type="match status" value="1"/>
</dbReference>
<evidence type="ECO:0000256" key="6">
    <source>
        <dbReference type="SAM" id="Phobius"/>
    </source>
</evidence>
<reference evidence="7 8" key="1">
    <citation type="submission" date="2021-04" db="EMBL/GenBank/DDBJ databases">
        <title>Metabacillus sp. strain KIGAM252 whole genome sequence.</title>
        <authorList>
            <person name="Seo M.-J."/>
            <person name="Cho E.-S."/>
            <person name="Hwang C.Y."/>
            <person name="Yoon D.J."/>
        </authorList>
    </citation>
    <scope>NUCLEOTIDE SEQUENCE [LARGE SCALE GENOMIC DNA]</scope>
    <source>
        <strain evidence="7 8">KIGAM252</strain>
    </source>
</reference>
<feature type="transmembrane region" description="Helical" evidence="6">
    <location>
        <begin position="123"/>
        <end position="147"/>
    </location>
</feature>
<feature type="transmembrane region" description="Helical" evidence="6">
    <location>
        <begin position="159"/>
        <end position="177"/>
    </location>
</feature>
<dbReference type="InterPro" id="IPR001046">
    <property type="entry name" value="NRAMP_fam"/>
</dbReference>
<feature type="transmembrane region" description="Helical" evidence="6">
    <location>
        <begin position="197"/>
        <end position="218"/>
    </location>
</feature>
<feature type="transmembrane region" description="Helical" evidence="6">
    <location>
        <begin position="91"/>
        <end position="111"/>
    </location>
</feature>
<evidence type="ECO:0000256" key="4">
    <source>
        <dbReference type="ARBA" id="ARBA00022989"/>
    </source>
</evidence>
<proteinExistence type="predicted"/>
<feature type="transmembrane region" description="Helical" evidence="6">
    <location>
        <begin position="49"/>
        <end position="70"/>
    </location>
</feature>
<dbReference type="EMBL" id="JAGVRK010000001">
    <property type="protein sequence ID" value="MBS2970792.1"/>
    <property type="molecule type" value="Genomic_DNA"/>
</dbReference>
<keyword evidence="8" id="KW-1185">Reference proteome</keyword>
<dbReference type="PANTHER" id="PTHR11706:SF33">
    <property type="entry name" value="NATURAL RESISTANCE-ASSOCIATED MACROPHAGE PROTEIN 2"/>
    <property type="match status" value="1"/>
</dbReference>
<organism evidence="7 8">
    <name type="scientific">Metabacillus flavus</name>
    <dbReference type="NCBI Taxonomy" id="2823519"/>
    <lineage>
        <taxon>Bacteria</taxon>
        <taxon>Bacillati</taxon>
        <taxon>Bacillota</taxon>
        <taxon>Bacilli</taxon>
        <taxon>Bacillales</taxon>
        <taxon>Bacillaceae</taxon>
        <taxon>Metabacillus</taxon>
    </lineage>
</organism>
<evidence type="ECO:0000313" key="7">
    <source>
        <dbReference type="EMBL" id="MBS2970792.1"/>
    </source>
</evidence>
<feature type="transmembrane region" description="Helical" evidence="6">
    <location>
        <begin position="351"/>
        <end position="375"/>
    </location>
</feature>
<comment type="caution">
    <text evidence="7">The sequence shown here is derived from an EMBL/GenBank/DDBJ whole genome shotgun (WGS) entry which is preliminary data.</text>
</comment>
<evidence type="ECO:0000313" key="8">
    <source>
        <dbReference type="Proteomes" id="UP000682403"/>
    </source>
</evidence>
<evidence type="ECO:0000256" key="3">
    <source>
        <dbReference type="ARBA" id="ARBA00022692"/>
    </source>
</evidence>
<dbReference type="PANTHER" id="PTHR11706">
    <property type="entry name" value="SOLUTE CARRIER PROTEIN FAMILY 11 MEMBER"/>
    <property type="match status" value="1"/>
</dbReference>
<evidence type="ECO:0000256" key="1">
    <source>
        <dbReference type="ARBA" id="ARBA00004141"/>
    </source>
</evidence>
<dbReference type="RefSeq" id="WP_211561452.1">
    <property type="nucleotide sequence ID" value="NZ_JAGVRK010000001.1"/>
</dbReference>
<keyword evidence="3 6" id="KW-0812">Transmembrane</keyword>
<evidence type="ECO:0000256" key="5">
    <source>
        <dbReference type="ARBA" id="ARBA00023136"/>
    </source>
</evidence>
<feature type="transmembrane region" description="Helical" evidence="6">
    <location>
        <begin position="19"/>
        <end position="37"/>
    </location>
</feature>
<keyword evidence="5 6" id="KW-0472">Membrane</keyword>
<accession>A0ABS5LJ97</accession>
<evidence type="ECO:0000256" key="2">
    <source>
        <dbReference type="ARBA" id="ARBA00022448"/>
    </source>
</evidence>
<sequence>MDGNTRIADAKSTQTKKPLVRLTGLGPAIITAALVLGPGSLTLSTKIGAVYGLSLLWTLLAAIVLMMVFTEMSTRIGLASKDSFIVSVRKKWGKGASLLIGIGAFLVTASFQSGNALGSGLAIASVTGLPVSFWILVTTGGAIFLLFAKNFYKVLERMMILLVGLMLFSFLTTLVVSKPSLQMLSSGLKLSLPEGSMPLVIALTATTFSIVGACYQSYLVQEKGWGLTDANQAVKESYAGIFILGVISLIVMMSAASILLPKGVTVDSAAEMGMSLQPLYGDWAVIIFMLGLFGASFSSLTGNAAIGGSMLADSLGKGSKLNTAPVRYLIIAVMLLGAVVALAFGQAPLEMIIFAQAITIVVVPFIGFALFMVANDAAIMGKFKNKAIHNVLAVIGLIILLLLAGNNLYQMIF</sequence>
<gene>
    <name evidence="7" type="ORF">J9317_18780</name>
</gene>
<protein>
    <submittedName>
        <fullName evidence="7">Nramp family divalent metal transporter</fullName>
    </submittedName>
</protein>
<keyword evidence="2" id="KW-0813">Transport</keyword>
<dbReference type="NCBIfam" id="NF037982">
    <property type="entry name" value="Nramp_1"/>
    <property type="match status" value="1"/>
</dbReference>